<dbReference type="GO" id="GO:0016051">
    <property type="term" value="P:carbohydrate biosynthetic process"/>
    <property type="evidence" value="ECO:0007669"/>
    <property type="project" value="InterPro"/>
</dbReference>
<dbReference type="InterPro" id="IPR005331">
    <property type="entry name" value="Sulfotransferase"/>
</dbReference>
<evidence type="ECO:0000256" key="5">
    <source>
        <dbReference type="ARBA" id="ARBA00022989"/>
    </source>
</evidence>
<dbReference type="InterPro" id="IPR027417">
    <property type="entry name" value="P-loop_NTPase"/>
</dbReference>
<evidence type="ECO:0000256" key="2">
    <source>
        <dbReference type="ARBA" id="ARBA00006339"/>
    </source>
</evidence>
<dbReference type="SUPFAM" id="SSF52540">
    <property type="entry name" value="P-loop containing nucleoside triphosphate hydrolases"/>
    <property type="match status" value="1"/>
</dbReference>
<evidence type="ECO:0000256" key="9">
    <source>
        <dbReference type="RuleBase" id="RU364020"/>
    </source>
</evidence>
<evidence type="ECO:0000313" key="12">
    <source>
        <dbReference type="Proteomes" id="UP001329430"/>
    </source>
</evidence>
<keyword evidence="4" id="KW-0812">Transmembrane</keyword>
<accession>A0AAN7UT98</accession>
<dbReference type="GO" id="GO:0008146">
    <property type="term" value="F:sulfotransferase activity"/>
    <property type="evidence" value="ECO:0007669"/>
    <property type="project" value="InterPro"/>
</dbReference>
<comment type="subcellular location">
    <subcellularLocation>
        <location evidence="1 9">Golgi apparatus membrane</location>
        <topology evidence="1 9">Single-pass type II membrane protein</topology>
    </subcellularLocation>
</comment>
<gene>
    <name evidence="11" type="ORF">RI129_012425</name>
</gene>
<dbReference type="Proteomes" id="UP001329430">
    <property type="component" value="Chromosome 10"/>
</dbReference>
<dbReference type="EC" id="2.8.2.-" evidence="9"/>
<keyword evidence="7" id="KW-0472">Membrane</keyword>
<keyword evidence="5" id="KW-1133">Transmembrane helix</keyword>
<feature type="signal peptide" evidence="10">
    <location>
        <begin position="1"/>
        <end position="22"/>
    </location>
</feature>
<evidence type="ECO:0000313" key="11">
    <source>
        <dbReference type="EMBL" id="KAK5638130.1"/>
    </source>
</evidence>
<reference evidence="11 12" key="1">
    <citation type="journal article" date="2024" name="Insects">
        <title>An Improved Chromosome-Level Genome Assembly of the Firefly Pyrocoelia pectoralis.</title>
        <authorList>
            <person name="Fu X."/>
            <person name="Meyer-Rochow V.B."/>
            <person name="Ballantyne L."/>
            <person name="Zhu X."/>
        </authorList>
    </citation>
    <scope>NUCLEOTIDE SEQUENCE [LARGE SCALE GENOMIC DNA]</scope>
    <source>
        <strain evidence="11">XCY_ONT2</strain>
    </source>
</reference>
<feature type="chain" id="PRO_5043053151" description="Carbohydrate sulfotransferase" evidence="10">
    <location>
        <begin position="23"/>
        <end position="299"/>
    </location>
</feature>
<comment type="similarity">
    <text evidence="2 9">Belongs to the sulfotransferase 2 family.</text>
</comment>
<keyword evidence="8 9" id="KW-0325">Glycoprotein</keyword>
<dbReference type="GO" id="GO:0000139">
    <property type="term" value="C:Golgi membrane"/>
    <property type="evidence" value="ECO:0007669"/>
    <property type="project" value="UniProtKB-SubCell"/>
</dbReference>
<dbReference type="Pfam" id="PF03567">
    <property type="entry name" value="Sulfotransfer_2"/>
    <property type="match status" value="1"/>
</dbReference>
<evidence type="ECO:0000256" key="1">
    <source>
        <dbReference type="ARBA" id="ARBA00004323"/>
    </source>
</evidence>
<keyword evidence="12" id="KW-1185">Reference proteome</keyword>
<protein>
    <recommendedName>
        <fullName evidence="9">Carbohydrate sulfotransferase</fullName>
        <ecNumber evidence="9">2.8.2.-</ecNumber>
    </recommendedName>
</protein>
<evidence type="ECO:0000256" key="8">
    <source>
        <dbReference type="ARBA" id="ARBA00023180"/>
    </source>
</evidence>
<evidence type="ECO:0000256" key="7">
    <source>
        <dbReference type="ARBA" id="ARBA00023136"/>
    </source>
</evidence>
<dbReference type="PANTHER" id="PTHR12137">
    <property type="entry name" value="CARBOHYDRATE SULFOTRANSFERASE"/>
    <property type="match status" value="1"/>
</dbReference>
<keyword evidence="9" id="KW-0119">Carbohydrate metabolism</keyword>
<keyword evidence="10" id="KW-0732">Signal</keyword>
<proteinExistence type="inferred from homology"/>
<sequence>MFFILSLIFGQFVILIINGALCDPWYEQISRQEVLTAGCYNLDVPRYEFNSNQLDHILVDHKHKLLYCYVPKVACTNWKRVLMVLTDRINATNLMDIPASLAHANSSILRLSEYTTKEAQYYLRNYISFLIVRQPFERVLSAYRNKLEDTLPSAKYFQARVGRYIIKNYRPNASKLDLENGDNVTFREFVQYLIREGIHNEAANEHWKPVYELCYPCLINYTFIGKYEQLDEDSDVILKMVNAPSILFPRSKSGQTSERLNQYLRQLSLKDIEELYRIYEFDFKLFGYNLENILGFDIG</sequence>
<name>A0AAN7UT98_9COLE</name>
<evidence type="ECO:0000256" key="10">
    <source>
        <dbReference type="SAM" id="SignalP"/>
    </source>
</evidence>
<dbReference type="AlphaFoldDB" id="A0AAN7UT98"/>
<evidence type="ECO:0000256" key="6">
    <source>
        <dbReference type="ARBA" id="ARBA00023034"/>
    </source>
</evidence>
<comment type="caution">
    <text evidence="11">The sequence shown here is derived from an EMBL/GenBank/DDBJ whole genome shotgun (WGS) entry which is preliminary data.</text>
</comment>
<keyword evidence="9" id="KW-0735">Signal-anchor</keyword>
<keyword evidence="6 9" id="KW-0333">Golgi apparatus</keyword>
<keyword evidence="3 9" id="KW-0808">Transferase</keyword>
<dbReference type="PANTHER" id="PTHR12137:SF54">
    <property type="entry name" value="CARBOHYDRATE SULFOTRANSFERASE"/>
    <property type="match status" value="1"/>
</dbReference>
<dbReference type="InterPro" id="IPR018011">
    <property type="entry name" value="Carb_sulfotrans_8-10"/>
</dbReference>
<organism evidence="11 12">
    <name type="scientific">Pyrocoelia pectoralis</name>
    <dbReference type="NCBI Taxonomy" id="417401"/>
    <lineage>
        <taxon>Eukaryota</taxon>
        <taxon>Metazoa</taxon>
        <taxon>Ecdysozoa</taxon>
        <taxon>Arthropoda</taxon>
        <taxon>Hexapoda</taxon>
        <taxon>Insecta</taxon>
        <taxon>Pterygota</taxon>
        <taxon>Neoptera</taxon>
        <taxon>Endopterygota</taxon>
        <taxon>Coleoptera</taxon>
        <taxon>Polyphaga</taxon>
        <taxon>Elateriformia</taxon>
        <taxon>Elateroidea</taxon>
        <taxon>Lampyridae</taxon>
        <taxon>Lampyrinae</taxon>
        <taxon>Pyrocoelia</taxon>
    </lineage>
</organism>
<evidence type="ECO:0000256" key="4">
    <source>
        <dbReference type="ARBA" id="ARBA00022692"/>
    </source>
</evidence>
<dbReference type="EMBL" id="JAVRBK010000010">
    <property type="protein sequence ID" value="KAK5638130.1"/>
    <property type="molecule type" value="Genomic_DNA"/>
</dbReference>
<evidence type="ECO:0000256" key="3">
    <source>
        <dbReference type="ARBA" id="ARBA00022679"/>
    </source>
</evidence>